<dbReference type="PANTHER" id="PTHR31377:SF0">
    <property type="entry name" value="AGMATINE DEIMINASE-RELATED"/>
    <property type="match status" value="1"/>
</dbReference>
<feature type="signal peptide" evidence="2">
    <location>
        <begin position="1"/>
        <end position="35"/>
    </location>
</feature>
<comment type="caution">
    <text evidence="3">The sequence shown here is derived from an EMBL/GenBank/DDBJ whole genome shotgun (WGS) entry which is preliminary data.</text>
</comment>
<dbReference type="Gene3D" id="3.75.10.10">
    <property type="entry name" value="L-arginine/glycine Amidinotransferase, Chain A"/>
    <property type="match status" value="1"/>
</dbReference>
<organism evidence="3 4">
    <name type="scientific">Undibacterium arcticum</name>
    <dbReference type="NCBI Taxonomy" id="1762892"/>
    <lineage>
        <taxon>Bacteria</taxon>
        <taxon>Pseudomonadati</taxon>
        <taxon>Pseudomonadota</taxon>
        <taxon>Betaproteobacteria</taxon>
        <taxon>Burkholderiales</taxon>
        <taxon>Oxalobacteraceae</taxon>
        <taxon>Undibacterium</taxon>
    </lineage>
</organism>
<dbReference type="PROSITE" id="PS51318">
    <property type="entry name" value="TAT"/>
    <property type="match status" value="1"/>
</dbReference>
<sequence length="428" mass="47566">MKKYDRRNFFKLSGMGLLSVAVTSTFGLTSAFATATTYTFPPEWAPQASVWLCWDSTDDLHRTTDAAMHAVTAQIVEALHSKNTKVDMIVSGDAAKADCLNFLNNYQVDPQKIRFHNYKESYIFMRDMGPLFVKTTDGNPMIADFSWNYYGTWNVGRGKAVGDVDRAMAAELNVPMVKSDIVAEGGGYEVNGAGVLMAFQDMAMQRNPGKTLAQIESEVLRLYGQQKMIWLPLSPISDKLNTDGSPVMENFFGYGANGHVDEVARFVDTNTILVAKVSEAARDSNNLEKSDYERIEEVARVLQNATDVNGNPFTIIRVTNPDLALLWKERTINPGEEGFGFHAGDIVIDLPAVSYMNFLISNGIVIMAKYWEPGKPDSLKQLDAQAKATIQSVFPTREIKQIDPLAINWWGGGIHCITQQTPFFNVQP</sequence>
<reference evidence="4" key="1">
    <citation type="journal article" date="2019" name="Int. J. Syst. Evol. Microbiol.">
        <title>The Global Catalogue of Microorganisms (GCM) 10K type strain sequencing project: providing services to taxonomists for standard genome sequencing and annotation.</title>
        <authorList>
            <consortium name="The Broad Institute Genomics Platform"/>
            <consortium name="The Broad Institute Genome Sequencing Center for Infectious Disease"/>
            <person name="Wu L."/>
            <person name="Ma J."/>
        </authorList>
    </citation>
    <scope>NUCLEOTIDE SEQUENCE [LARGE SCALE GENOMIC DNA]</scope>
    <source>
        <strain evidence="4">KCTC 42986</strain>
    </source>
</reference>
<evidence type="ECO:0000313" key="4">
    <source>
        <dbReference type="Proteomes" id="UP001595530"/>
    </source>
</evidence>
<dbReference type="SUPFAM" id="SSF55909">
    <property type="entry name" value="Pentein"/>
    <property type="match status" value="1"/>
</dbReference>
<evidence type="ECO:0000313" key="3">
    <source>
        <dbReference type="EMBL" id="MFC3110824.1"/>
    </source>
</evidence>
<keyword evidence="4" id="KW-1185">Reference proteome</keyword>
<keyword evidence="2" id="KW-0732">Signal</keyword>
<feature type="chain" id="PRO_5045926681" evidence="2">
    <location>
        <begin position="36"/>
        <end position="428"/>
    </location>
</feature>
<accession>A0ABV7F724</accession>
<evidence type="ECO:0000256" key="1">
    <source>
        <dbReference type="ARBA" id="ARBA00022801"/>
    </source>
</evidence>
<dbReference type="EMBL" id="JBHRTP010000090">
    <property type="protein sequence ID" value="MFC3110824.1"/>
    <property type="molecule type" value="Genomic_DNA"/>
</dbReference>
<name>A0ABV7F724_9BURK</name>
<gene>
    <name evidence="3" type="ORF">ACFOFO_23200</name>
</gene>
<dbReference type="Pfam" id="PF04371">
    <property type="entry name" value="PAD_porph"/>
    <property type="match status" value="1"/>
</dbReference>
<keyword evidence="1" id="KW-0378">Hydrolase</keyword>
<dbReference type="PANTHER" id="PTHR31377">
    <property type="entry name" value="AGMATINE DEIMINASE-RELATED"/>
    <property type="match status" value="1"/>
</dbReference>
<dbReference type="InterPro" id="IPR006311">
    <property type="entry name" value="TAT_signal"/>
</dbReference>
<dbReference type="Proteomes" id="UP001595530">
    <property type="component" value="Unassembled WGS sequence"/>
</dbReference>
<dbReference type="InterPro" id="IPR007466">
    <property type="entry name" value="Peptidyl-Arg-deiminase_porph"/>
</dbReference>
<dbReference type="RefSeq" id="WP_390333035.1">
    <property type="nucleotide sequence ID" value="NZ_JBHRTP010000090.1"/>
</dbReference>
<protein>
    <submittedName>
        <fullName evidence="3">Agmatine/peptidylarginine deiminase</fullName>
    </submittedName>
</protein>
<proteinExistence type="predicted"/>
<evidence type="ECO:0000256" key="2">
    <source>
        <dbReference type="SAM" id="SignalP"/>
    </source>
</evidence>